<dbReference type="PANTHER" id="PTHR47181:SF2">
    <property type="entry name" value="BRCA1 C TERMINUS DOMAIN CONTAINING PROTEIN, EXPRESSED"/>
    <property type="match status" value="1"/>
</dbReference>
<dbReference type="SUPFAM" id="SSF52042">
    <property type="entry name" value="Ribosomal protein L32e"/>
    <property type="match status" value="1"/>
</dbReference>
<evidence type="ECO:0008006" key="7">
    <source>
        <dbReference type="Google" id="ProtNLM"/>
    </source>
</evidence>
<evidence type="ECO:0000256" key="1">
    <source>
        <dbReference type="ARBA" id="ARBA00008431"/>
    </source>
</evidence>
<feature type="compositionally biased region" description="Polar residues" evidence="4">
    <location>
        <begin position="71"/>
        <end position="88"/>
    </location>
</feature>
<dbReference type="GO" id="GO:0003735">
    <property type="term" value="F:structural constituent of ribosome"/>
    <property type="evidence" value="ECO:0007669"/>
    <property type="project" value="InterPro"/>
</dbReference>
<dbReference type="Proteomes" id="UP001314170">
    <property type="component" value="Unassembled WGS sequence"/>
</dbReference>
<reference evidence="5 6" key="1">
    <citation type="submission" date="2024-01" db="EMBL/GenBank/DDBJ databases">
        <authorList>
            <person name="Waweru B."/>
        </authorList>
    </citation>
    <scope>NUCLEOTIDE SEQUENCE [LARGE SCALE GENOMIC DNA]</scope>
</reference>
<dbReference type="GO" id="GO:0005840">
    <property type="term" value="C:ribosome"/>
    <property type="evidence" value="ECO:0007669"/>
    <property type="project" value="UniProtKB-KW"/>
</dbReference>
<evidence type="ECO:0000313" key="6">
    <source>
        <dbReference type="Proteomes" id="UP001314170"/>
    </source>
</evidence>
<comment type="similarity">
    <text evidence="1">Belongs to the eukaryotic ribosomal protein eL32 family.</text>
</comment>
<dbReference type="Pfam" id="PF01655">
    <property type="entry name" value="Ribosomal_L32e"/>
    <property type="match status" value="1"/>
</dbReference>
<dbReference type="InterPro" id="IPR001515">
    <property type="entry name" value="Ribosomal_eL32"/>
</dbReference>
<accession>A0AAV1SFP0</accession>
<keyword evidence="3" id="KW-0687">Ribonucleoprotein</keyword>
<evidence type="ECO:0000256" key="2">
    <source>
        <dbReference type="ARBA" id="ARBA00022980"/>
    </source>
</evidence>
<feature type="region of interest" description="Disordered" evidence="4">
    <location>
        <begin position="62"/>
        <end position="88"/>
    </location>
</feature>
<evidence type="ECO:0000256" key="4">
    <source>
        <dbReference type="SAM" id="MobiDB-lite"/>
    </source>
</evidence>
<comment type="caution">
    <text evidence="5">The sequence shown here is derived from an EMBL/GenBank/DDBJ whole genome shotgun (WGS) entry which is preliminary data.</text>
</comment>
<proteinExistence type="inferred from homology"/>
<evidence type="ECO:0000313" key="5">
    <source>
        <dbReference type="EMBL" id="CAK7349310.1"/>
    </source>
</evidence>
<dbReference type="AlphaFoldDB" id="A0AAV1SFP0"/>
<protein>
    <recommendedName>
        <fullName evidence="7">BRCT domain-containing protein</fullName>
    </recommendedName>
</protein>
<gene>
    <name evidence="5" type="ORF">DCAF_LOCUS22023</name>
</gene>
<dbReference type="PANTHER" id="PTHR47181">
    <property type="entry name" value="BRCA1 C TERMINUS DOMAIN CONTAINING PROTEIN, EXPRESSED"/>
    <property type="match status" value="1"/>
</dbReference>
<dbReference type="GO" id="GO:1990904">
    <property type="term" value="C:ribonucleoprotein complex"/>
    <property type="evidence" value="ECO:0007669"/>
    <property type="project" value="UniProtKB-KW"/>
</dbReference>
<dbReference type="GO" id="GO:0006412">
    <property type="term" value="P:translation"/>
    <property type="evidence" value="ECO:0007669"/>
    <property type="project" value="InterPro"/>
</dbReference>
<sequence length="241" mass="26591">MNIIILLVLAAILSLAPMGLFILCYGENYVLADKMKKIKLVNHRWLEDCGYELEMLEAEAKDSVDEAEGTSMKQPSYENANKSPQNLKARTSGAFEMPKTGEVMKISHNLSDPEGLSSVVNAKDILVTPGQRSRGDHASGFDHICVSEVPRHLDASGFKGAPSNELLNPQERTPVSTRTSNDLEFISRSVDRPSHSDAKIYCVEIAHNVSMRKMKAIMEQAAQLDVVVSNMLTGLRSEDDE</sequence>
<dbReference type="InterPro" id="IPR044254">
    <property type="entry name" value="At4g02110-like"/>
</dbReference>
<keyword evidence="2" id="KW-0689">Ribosomal protein</keyword>
<dbReference type="EMBL" id="CAWUPB010001173">
    <property type="protein sequence ID" value="CAK7349310.1"/>
    <property type="molecule type" value="Genomic_DNA"/>
</dbReference>
<name>A0AAV1SFP0_9ROSI</name>
<dbReference type="InterPro" id="IPR036351">
    <property type="entry name" value="Ribosomal_eL32_sf"/>
</dbReference>
<evidence type="ECO:0000256" key="3">
    <source>
        <dbReference type="ARBA" id="ARBA00023274"/>
    </source>
</evidence>
<organism evidence="5 6">
    <name type="scientific">Dovyalis caffra</name>
    <dbReference type="NCBI Taxonomy" id="77055"/>
    <lineage>
        <taxon>Eukaryota</taxon>
        <taxon>Viridiplantae</taxon>
        <taxon>Streptophyta</taxon>
        <taxon>Embryophyta</taxon>
        <taxon>Tracheophyta</taxon>
        <taxon>Spermatophyta</taxon>
        <taxon>Magnoliopsida</taxon>
        <taxon>eudicotyledons</taxon>
        <taxon>Gunneridae</taxon>
        <taxon>Pentapetalae</taxon>
        <taxon>rosids</taxon>
        <taxon>fabids</taxon>
        <taxon>Malpighiales</taxon>
        <taxon>Salicaceae</taxon>
        <taxon>Flacourtieae</taxon>
        <taxon>Dovyalis</taxon>
    </lineage>
</organism>
<keyword evidence="6" id="KW-1185">Reference proteome</keyword>